<protein>
    <submittedName>
        <fullName evidence="4">TetR/AcrR family transcriptional regulator</fullName>
    </submittedName>
</protein>
<comment type="caution">
    <text evidence="4">The sequence shown here is derived from an EMBL/GenBank/DDBJ whole genome shotgun (WGS) entry which is preliminary data.</text>
</comment>
<organism evidence="4 5">
    <name type="scientific">Galbibacter pacificus</name>
    <dbReference type="NCBI Taxonomy" id="2996052"/>
    <lineage>
        <taxon>Bacteria</taxon>
        <taxon>Pseudomonadati</taxon>
        <taxon>Bacteroidota</taxon>
        <taxon>Flavobacteriia</taxon>
        <taxon>Flavobacteriales</taxon>
        <taxon>Flavobacteriaceae</taxon>
        <taxon>Galbibacter</taxon>
    </lineage>
</organism>
<feature type="DNA-binding region" description="H-T-H motif" evidence="2">
    <location>
        <begin position="46"/>
        <end position="65"/>
    </location>
</feature>
<evidence type="ECO:0000259" key="3">
    <source>
        <dbReference type="PROSITE" id="PS50977"/>
    </source>
</evidence>
<dbReference type="InterPro" id="IPR009057">
    <property type="entry name" value="Homeodomain-like_sf"/>
</dbReference>
<proteinExistence type="predicted"/>
<accession>A0ABT6FNG8</accession>
<evidence type="ECO:0000313" key="5">
    <source>
        <dbReference type="Proteomes" id="UP001153642"/>
    </source>
</evidence>
<dbReference type="EMBL" id="JAPMUA010000001">
    <property type="protein sequence ID" value="MDG3584801.1"/>
    <property type="molecule type" value="Genomic_DNA"/>
</dbReference>
<dbReference type="PROSITE" id="PS50977">
    <property type="entry name" value="HTH_TETR_2"/>
    <property type="match status" value="1"/>
</dbReference>
<sequence>MEFPGNLRFTINEKLYLKDPESSELGRKILKYSIILIDQIGFESFTFKRLGQCIGSNESSVYRYFENKHKLLLYLSSWYWSWIEYRMLFSIQNIADPLQKLHRVIEVVAAEVKDDETTAYIDEAILNRIIISEYSKTFLTKEVDKENKDGFFLVYKRINLLLADIISEVKPDYPYSKTLASSIVVGTINQHFFKQHFKAITDFSGHDGEVASFYIKTLDKILL</sequence>
<dbReference type="Gene3D" id="1.10.357.10">
    <property type="entry name" value="Tetracycline Repressor, domain 2"/>
    <property type="match status" value="1"/>
</dbReference>
<gene>
    <name evidence="4" type="ORF">OSR52_02890</name>
</gene>
<feature type="domain" description="HTH tetR-type" evidence="3">
    <location>
        <begin position="23"/>
        <end position="83"/>
    </location>
</feature>
<keyword evidence="1 2" id="KW-0238">DNA-binding</keyword>
<evidence type="ECO:0000256" key="1">
    <source>
        <dbReference type="ARBA" id="ARBA00023125"/>
    </source>
</evidence>
<dbReference type="SUPFAM" id="SSF46689">
    <property type="entry name" value="Homeodomain-like"/>
    <property type="match status" value="1"/>
</dbReference>
<reference evidence="4" key="1">
    <citation type="submission" date="2022-11" db="EMBL/GenBank/DDBJ databases">
        <title>High-quality draft genome sequence of Galbibacter sp. strain CMA-7.</title>
        <authorList>
            <person name="Wei L."/>
            <person name="Dong C."/>
            <person name="Shao Z."/>
        </authorList>
    </citation>
    <scope>NUCLEOTIDE SEQUENCE</scope>
    <source>
        <strain evidence="4">CMA-7</strain>
    </source>
</reference>
<dbReference type="Proteomes" id="UP001153642">
    <property type="component" value="Unassembled WGS sequence"/>
</dbReference>
<name>A0ABT6FNG8_9FLAO</name>
<dbReference type="RefSeq" id="WP_277898558.1">
    <property type="nucleotide sequence ID" value="NZ_JAPMUA010000001.1"/>
</dbReference>
<dbReference type="Pfam" id="PF00440">
    <property type="entry name" value="TetR_N"/>
    <property type="match status" value="1"/>
</dbReference>
<evidence type="ECO:0000256" key="2">
    <source>
        <dbReference type="PROSITE-ProRule" id="PRU00335"/>
    </source>
</evidence>
<evidence type="ECO:0000313" key="4">
    <source>
        <dbReference type="EMBL" id="MDG3584801.1"/>
    </source>
</evidence>
<keyword evidence="5" id="KW-1185">Reference proteome</keyword>
<dbReference type="InterPro" id="IPR001647">
    <property type="entry name" value="HTH_TetR"/>
</dbReference>